<dbReference type="GO" id="GO:0051607">
    <property type="term" value="P:defense response to virus"/>
    <property type="evidence" value="ECO:0007669"/>
    <property type="project" value="UniProtKB-KW"/>
</dbReference>
<dbReference type="Proteomes" id="UP000519023">
    <property type="component" value="Unassembled WGS sequence"/>
</dbReference>
<organism evidence="2 3">
    <name type="scientific">Sphingobium psychrophilum</name>
    <dbReference type="NCBI Taxonomy" id="2728834"/>
    <lineage>
        <taxon>Bacteria</taxon>
        <taxon>Pseudomonadati</taxon>
        <taxon>Pseudomonadota</taxon>
        <taxon>Alphaproteobacteria</taxon>
        <taxon>Sphingomonadales</taxon>
        <taxon>Sphingomonadaceae</taxon>
        <taxon>Sphingobium</taxon>
    </lineage>
</organism>
<dbReference type="GO" id="GO:0016779">
    <property type="term" value="F:nucleotidyltransferase activity"/>
    <property type="evidence" value="ECO:0007669"/>
    <property type="project" value="InterPro"/>
</dbReference>
<dbReference type="SUPFAM" id="SSF81301">
    <property type="entry name" value="Nucleotidyltransferase"/>
    <property type="match status" value="1"/>
</dbReference>
<dbReference type="RefSeq" id="WP_013831726.1">
    <property type="nucleotide sequence ID" value="NZ_JABBFV010000016.1"/>
</dbReference>
<dbReference type="InterPro" id="IPR043519">
    <property type="entry name" value="NT_sf"/>
</dbReference>
<protein>
    <submittedName>
        <fullName evidence="2">Nucleotidyltransferase</fullName>
    </submittedName>
</protein>
<reference evidence="2 3" key="1">
    <citation type="submission" date="2020-04" db="EMBL/GenBank/DDBJ databases">
        <title>Sphingobium sp. AR-3-1 isolated from Arctic soil.</title>
        <authorList>
            <person name="Dahal R.H."/>
            <person name="Chaudhary D.K."/>
        </authorList>
    </citation>
    <scope>NUCLEOTIDE SEQUENCE [LARGE SCALE GENOMIC DNA]</scope>
    <source>
        <strain evidence="2 3">AR-3-1</strain>
    </source>
</reference>
<name>A0A7X9WYY6_9SPHN</name>
<comment type="caution">
    <text evidence="2">The sequence shown here is derived from an EMBL/GenBank/DDBJ whole genome shotgun (WGS) entry which is preliminary data.</text>
</comment>
<sequence>MTVNSYLTNRASNAILSTGEQDSINRSVATLQTRLNSYFGSKLNSHFRFGSSTRGTILPRSMDGHSDIDYMVVFAEGGYTPQTYLNRLRAFVDAYYSSSDIKQSSPTIVLELNHIKFDLVPALANMWGGYQIPDGTSAWQNTNPNDFNGKLTEKNTANHHLIKPTIRLVKFWNAQNGYVFDSYSLEKWIVDQSYFYISTQRDYLLETFEKLATPTDTQWRKDKVERAKKIVAEVRRLERENMPVSAELEIKKLIPE</sequence>
<evidence type="ECO:0000313" key="3">
    <source>
        <dbReference type="Proteomes" id="UP000519023"/>
    </source>
</evidence>
<keyword evidence="1" id="KW-0051">Antiviral defense</keyword>
<dbReference type="InterPro" id="IPR006116">
    <property type="entry name" value="NT_2-5OAS_ClassI-CCAase"/>
</dbReference>
<evidence type="ECO:0000256" key="1">
    <source>
        <dbReference type="ARBA" id="ARBA00023118"/>
    </source>
</evidence>
<accession>A0A7X9WYY6</accession>
<keyword evidence="2" id="KW-0808">Transferase</keyword>
<keyword evidence="3" id="KW-1185">Reference proteome</keyword>
<evidence type="ECO:0000313" key="2">
    <source>
        <dbReference type="EMBL" id="NML12103.1"/>
    </source>
</evidence>
<dbReference type="Gene3D" id="3.30.460.10">
    <property type="entry name" value="Beta Polymerase, domain 2"/>
    <property type="match status" value="1"/>
</dbReference>
<proteinExistence type="predicted"/>
<dbReference type="AlphaFoldDB" id="A0A7X9WYY6"/>
<dbReference type="Pfam" id="PF18144">
    <property type="entry name" value="SMODS"/>
    <property type="match status" value="1"/>
</dbReference>
<gene>
    <name evidence="2" type="ORF">HHL08_18460</name>
</gene>
<dbReference type="EMBL" id="JABBFV010000016">
    <property type="protein sequence ID" value="NML12103.1"/>
    <property type="molecule type" value="Genomic_DNA"/>
</dbReference>
<dbReference type="CDD" id="cd05400">
    <property type="entry name" value="NT_2-5OAS_ClassI-CCAase"/>
    <property type="match status" value="1"/>
</dbReference>